<dbReference type="InterPro" id="IPR011701">
    <property type="entry name" value="MFS"/>
</dbReference>
<feature type="transmembrane region" description="Helical" evidence="1">
    <location>
        <begin position="43"/>
        <end position="63"/>
    </location>
</feature>
<feature type="transmembrane region" description="Helical" evidence="1">
    <location>
        <begin position="316"/>
        <end position="341"/>
    </location>
</feature>
<dbReference type="InterPro" id="IPR052714">
    <property type="entry name" value="MFS_Exporter"/>
</dbReference>
<dbReference type="Proteomes" id="UP000068832">
    <property type="component" value="Chromosome"/>
</dbReference>
<accession>A0A088E6L1</accession>
<evidence type="ECO:0000313" key="5">
    <source>
        <dbReference type="EMBL" id="AKV76512.1"/>
    </source>
</evidence>
<dbReference type="EMBL" id="CP012173">
    <property type="protein sequence ID" value="AKV76512.1"/>
    <property type="molecule type" value="Genomic_DNA"/>
</dbReference>
<feature type="transmembrane region" description="Helical" evidence="1">
    <location>
        <begin position="229"/>
        <end position="247"/>
    </location>
</feature>
<dbReference type="Proteomes" id="UP000062475">
    <property type="component" value="Chromosome"/>
</dbReference>
<keyword evidence="1" id="KW-0812">Transmembrane</keyword>
<reference evidence="8 10" key="3">
    <citation type="submission" date="2015-07" db="EMBL/GenBank/DDBJ databases">
        <title>Physiological, transcriptional responses and genome re-sequencing of acid resistant extremely thermoacidophilic Metallosphaera sedula SARC-M1.</title>
        <authorList>
            <person name="Ai C."/>
            <person name="McCarthy S."/>
            <person name="Eckrich V."/>
            <person name="Rudrappa D."/>
            <person name="Qiu G."/>
            <person name="Blum P."/>
        </authorList>
    </citation>
    <scope>NUCLEOTIDE SEQUENCE [LARGE SCALE GENOMIC DNA]</scope>
    <source>
        <strain evidence="8 10">SARC-M1</strain>
    </source>
</reference>
<dbReference type="GO" id="GO:0022857">
    <property type="term" value="F:transmembrane transporter activity"/>
    <property type="evidence" value="ECO:0007669"/>
    <property type="project" value="InterPro"/>
</dbReference>
<protein>
    <submittedName>
        <fullName evidence="3">Major facilitator superfamily MFS_1</fullName>
    </submittedName>
</protein>
<evidence type="ECO:0000259" key="2">
    <source>
        <dbReference type="PROSITE" id="PS50850"/>
    </source>
</evidence>
<reference evidence="11 12" key="2">
    <citation type="journal article" date="2015" name="Genome Announc.">
        <title>Complete Genome Sequences of Evolved Arsenate-Resistant Metallosphaera sedula Strains.</title>
        <authorList>
            <person name="Ai C."/>
            <person name="McCarthy S."/>
            <person name="Schackwitz W."/>
            <person name="Martin J."/>
            <person name="Lipzen A."/>
            <person name="Blum P."/>
        </authorList>
    </citation>
    <scope>NUCLEOTIDE SEQUENCE [LARGE SCALE GENOMIC DNA]</scope>
    <source>
        <strain evidence="6 12">ARS120-1</strain>
        <strain evidence="7 11">ARS120-2</strain>
        <strain evidence="4 14">ARS50-1</strain>
        <strain evidence="5 13">ARS50-2</strain>
    </source>
</reference>
<dbReference type="EMBL" id="CP008822">
    <property type="protein sequence ID" value="AIM27397.1"/>
    <property type="molecule type" value="Genomic_DNA"/>
</dbReference>
<evidence type="ECO:0000313" key="4">
    <source>
        <dbReference type="EMBL" id="AKV74273.1"/>
    </source>
</evidence>
<feature type="transmembrane region" description="Helical" evidence="1">
    <location>
        <begin position="282"/>
        <end position="304"/>
    </location>
</feature>
<dbReference type="EMBL" id="CP012176">
    <property type="protein sequence ID" value="AKV83250.1"/>
    <property type="molecule type" value="Genomic_DNA"/>
</dbReference>
<proteinExistence type="predicted"/>
<evidence type="ECO:0000313" key="9">
    <source>
        <dbReference type="Proteomes" id="UP000029084"/>
    </source>
</evidence>
<feature type="transmembrane region" description="Helical" evidence="1">
    <location>
        <begin position="128"/>
        <end position="146"/>
    </location>
</feature>
<dbReference type="EMBL" id="CP012175">
    <property type="protein sequence ID" value="AKV81009.1"/>
    <property type="molecule type" value="Genomic_DNA"/>
</dbReference>
<dbReference type="PANTHER" id="PTHR23531">
    <property type="entry name" value="QUINOLENE RESISTANCE PROTEIN NORA"/>
    <property type="match status" value="1"/>
</dbReference>
<dbReference type="PROSITE" id="PS50850">
    <property type="entry name" value="MFS"/>
    <property type="match status" value="1"/>
</dbReference>
<evidence type="ECO:0000313" key="10">
    <source>
        <dbReference type="Proteomes" id="UP000056255"/>
    </source>
</evidence>
<name>A0A088E6L1_9CREN</name>
<dbReference type="OMA" id="FSFMMLI"/>
<dbReference type="Proteomes" id="UP000056255">
    <property type="component" value="Chromosome"/>
</dbReference>
<gene>
    <name evidence="3" type="ORF">HA72_1252</name>
    <name evidence="4" type="ORF">MsedA_1271</name>
    <name evidence="5" type="ORF">MsedB_1273</name>
    <name evidence="6" type="ORF">MsedC_1271</name>
    <name evidence="7" type="ORF">MsedD_1272</name>
    <name evidence="8" type="ORF">MsedE_1275</name>
</gene>
<dbReference type="PANTHER" id="PTHR23531:SF1">
    <property type="entry name" value="QUINOLENE RESISTANCE PROTEIN NORA"/>
    <property type="match status" value="1"/>
</dbReference>
<feature type="transmembrane region" description="Helical" evidence="1">
    <location>
        <begin position="95"/>
        <end position="116"/>
    </location>
</feature>
<organism evidence="3 9">
    <name type="scientific">Metallosphaera sedula</name>
    <dbReference type="NCBI Taxonomy" id="43687"/>
    <lineage>
        <taxon>Archaea</taxon>
        <taxon>Thermoproteota</taxon>
        <taxon>Thermoprotei</taxon>
        <taxon>Sulfolobales</taxon>
        <taxon>Sulfolobaceae</taxon>
        <taxon>Metallosphaera</taxon>
    </lineage>
</organism>
<dbReference type="EMBL" id="CP012174">
    <property type="protein sequence ID" value="AKV78764.1"/>
    <property type="molecule type" value="Genomic_DNA"/>
</dbReference>
<feature type="transmembrane region" description="Helical" evidence="1">
    <location>
        <begin position="192"/>
        <end position="217"/>
    </location>
</feature>
<evidence type="ECO:0000313" key="14">
    <source>
        <dbReference type="Proteomes" id="UP000068832"/>
    </source>
</evidence>
<dbReference type="OrthoDB" id="371889at2157"/>
<keyword evidence="1" id="KW-1133">Transmembrane helix</keyword>
<dbReference type="AlphaFoldDB" id="A0A088E6L1"/>
<feature type="transmembrane region" description="Helical" evidence="1">
    <location>
        <begin position="259"/>
        <end position="276"/>
    </location>
</feature>
<dbReference type="GeneID" id="91755749"/>
<dbReference type="Proteomes" id="UP000061362">
    <property type="component" value="Chromosome"/>
</dbReference>
<dbReference type="RefSeq" id="WP_012021199.1">
    <property type="nucleotide sequence ID" value="NZ_AP019770.1"/>
</dbReference>
<dbReference type="Proteomes" id="UP000029084">
    <property type="component" value="Chromosome"/>
</dbReference>
<feature type="transmembrane region" description="Helical" evidence="1">
    <location>
        <begin position="347"/>
        <end position="369"/>
    </location>
</feature>
<dbReference type="PATRIC" id="fig|43687.5.peg.1365"/>
<evidence type="ECO:0000313" key="3">
    <source>
        <dbReference type="EMBL" id="AIM27397.1"/>
    </source>
</evidence>
<evidence type="ECO:0000313" key="11">
    <source>
        <dbReference type="Proteomes" id="UP000061362"/>
    </source>
</evidence>
<feature type="transmembrane region" description="Helical" evidence="1">
    <location>
        <begin position="70"/>
        <end position="89"/>
    </location>
</feature>
<dbReference type="InterPro" id="IPR036259">
    <property type="entry name" value="MFS_trans_sf"/>
</dbReference>
<dbReference type="EMBL" id="CP012172">
    <property type="protein sequence ID" value="AKV74273.1"/>
    <property type="molecule type" value="Genomic_DNA"/>
</dbReference>
<evidence type="ECO:0000313" key="7">
    <source>
        <dbReference type="EMBL" id="AKV81009.1"/>
    </source>
</evidence>
<evidence type="ECO:0000313" key="6">
    <source>
        <dbReference type="EMBL" id="AKV78764.1"/>
    </source>
</evidence>
<dbReference type="Proteomes" id="UP000062398">
    <property type="component" value="Chromosome"/>
</dbReference>
<feature type="transmembrane region" description="Helical" evidence="1">
    <location>
        <begin position="158"/>
        <end position="180"/>
    </location>
</feature>
<dbReference type="Pfam" id="PF07690">
    <property type="entry name" value="MFS_1"/>
    <property type="match status" value="1"/>
</dbReference>
<dbReference type="InterPro" id="IPR020846">
    <property type="entry name" value="MFS_dom"/>
</dbReference>
<evidence type="ECO:0000256" key="1">
    <source>
        <dbReference type="SAM" id="Phobius"/>
    </source>
</evidence>
<dbReference type="Gene3D" id="1.20.1250.20">
    <property type="entry name" value="MFS general substrate transporter like domains"/>
    <property type="match status" value="2"/>
</dbReference>
<evidence type="ECO:0000313" key="8">
    <source>
        <dbReference type="EMBL" id="AKV83250.1"/>
    </source>
</evidence>
<dbReference type="SUPFAM" id="SSF103473">
    <property type="entry name" value="MFS general substrate transporter"/>
    <property type="match status" value="1"/>
</dbReference>
<keyword evidence="1" id="KW-0472">Membrane</keyword>
<feature type="domain" description="Major facilitator superfamily (MFS) profile" evidence="2">
    <location>
        <begin position="192"/>
        <end position="379"/>
    </location>
</feature>
<evidence type="ECO:0000313" key="12">
    <source>
        <dbReference type="Proteomes" id="UP000062398"/>
    </source>
</evidence>
<reference evidence="3 9" key="1">
    <citation type="journal article" date="2014" name="J. Bacteriol.">
        <title>Role of an Archaeal PitA Transporter in the Copper and Arsenic Resistance of Metallosphaera sedula, an Extreme Thermoacidophile.</title>
        <authorList>
            <person name="McCarthy S."/>
            <person name="Ai C."/>
            <person name="Wheaton G."/>
            <person name="Tevatia R."/>
            <person name="Eckrich V."/>
            <person name="Kelly R."/>
            <person name="Blum P."/>
        </authorList>
    </citation>
    <scope>NUCLEOTIDE SEQUENCE [LARGE SCALE GENOMIC DNA]</scope>
    <source>
        <strain evidence="3 9">CuR1</strain>
    </source>
</reference>
<sequence precursor="true">MDRKLVLLALTLVLSTMLIRASSNVISTTLPILAKYSLGFSNLLVGVLSAIFTVATFVGSAFLVRYSSRVVLVTTLLVYSLSLALLSVVSSLSVWAVTGISGVTLGVIMPNLITISGKAEDRRTRERLLNIYALSLSIGLVMGPLIEARLIPFLGVRGVFLAFALAPLVAIPLLHGASVSSGSGRTTVRNPALTVAILNIASYELVFSFLLTFGGIFMRESFGSSPAEIEIGFSLFFLASLLTRLILSISPVERVKRGVLLSLLLTVTGVVVMIVSRSLVDFMISLTILGIPHGITMPMSTVMITRGIPPEMRNVANGLFFASLTMIGSTTAFLSGIGITLLGFRDVLLTILGLVLLIGVVLMSRVRIVDTWTSRKMNK</sequence>
<evidence type="ECO:0000313" key="13">
    <source>
        <dbReference type="Proteomes" id="UP000062475"/>
    </source>
</evidence>